<feature type="transmembrane region" description="Helical" evidence="1">
    <location>
        <begin position="122"/>
        <end position="144"/>
    </location>
</feature>
<evidence type="ECO:0000313" key="2">
    <source>
        <dbReference type="EMBL" id="MBC3873438.1"/>
    </source>
</evidence>
<evidence type="ECO:0000313" key="3">
    <source>
        <dbReference type="Proteomes" id="UP000624279"/>
    </source>
</evidence>
<feature type="transmembrane region" description="Helical" evidence="1">
    <location>
        <begin position="86"/>
        <end position="110"/>
    </location>
</feature>
<dbReference type="EMBL" id="JACOGA010000006">
    <property type="protein sequence ID" value="MBC3873438.1"/>
    <property type="molecule type" value="Genomic_DNA"/>
</dbReference>
<accession>A0ABR6Y9W2</accession>
<dbReference type="Proteomes" id="UP000624279">
    <property type="component" value="Unassembled WGS sequence"/>
</dbReference>
<gene>
    <name evidence="2" type="ORF">H8K55_07565</name>
</gene>
<keyword evidence="1" id="KW-1133">Transmembrane helix</keyword>
<evidence type="ECO:0000256" key="1">
    <source>
        <dbReference type="SAM" id="Phobius"/>
    </source>
</evidence>
<sequence>MLNLLNILVLVHVFAMLSWLGAMYFNLVLLFPMYQSRGGNGYAELMQTQGTRAAPLLYLLIAFTMSSGLGLAWQSGIGIDNHWAQIKFACLVLMLACHLYGSLVIWPRVFFALDREKPRLFFIYKISMLCSASAGTIAVVLSYLK</sequence>
<reference evidence="2 3" key="1">
    <citation type="submission" date="2020-08" db="EMBL/GenBank/DDBJ databases">
        <title>Novel species isolated from subtropical streams in China.</title>
        <authorList>
            <person name="Lu H."/>
        </authorList>
    </citation>
    <scope>NUCLEOTIDE SEQUENCE [LARGE SCALE GENOMIC DNA]</scope>
    <source>
        <strain evidence="2 3">LX15W</strain>
    </source>
</reference>
<comment type="caution">
    <text evidence="2">The sequence shown here is derived from an EMBL/GenBank/DDBJ whole genome shotgun (WGS) entry which is preliminary data.</text>
</comment>
<name>A0ABR6Y9W2_9BURK</name>
<keyword evidence="3" id="KW-1185">Reference proteome</keyword>
<dbReference type="RefSeq" id="WP_186941478.1">
    <property type="nucleotide sequence ID" value="NZ_JACOGA010000006.1"/>
</dbReference>
<keyword evidence="1" id="KW-0812">Transmembrane</keyword>
<evidence type="ECO:0008006" key="4">
    <source>
        <dbReference type="Google" id="ProtNLM"/>
    </source>
</evidence>
<feature type="transmembrane region" description="Helical" evidence="1">
    <location>
        <begin position="6"/>
        <end position="34"/>
    </location>
</feature>
<keyword evidence="1" id="KW-0472">Membrane</keyword>
<organism evidence="2 3">
    <name type="scientific">Undibacterium flavidum</name>
    <dbReference type="NCBI Taxonomy" id="2762297"/>
    <lineage>
        <taxon>Bacteria</taxon>
        <taxon>Pseudomonadati</taxon>
        <taxon>Pseudomonadota</taxon>
        <taxon>Betaproteobacteria</taxon>
        <taxon>Burkholderiales</taxon>
        <taxon>Oxalobacteraceae</taxon>
        <taxon>Undibacterium</taxon>
    </lineage>
</organism>
<feature type="transmembrane region" description="Helical" evidence="1">
    <location>
        <begin position="55"/>
        <end position="74"/>
    </location>
</feature>
<protein>
    <recommendedName>
        <fullName evidence="4">Protoporphyrinogen IX oxidase</fullName>
    </recommendedName>
</protein>
<proteinExistence type="predicted"/>